<proteinExistence type="predicted"/>
<reference evidence="1 2" key="1">
    <citation type="submission" date="2019-11" db="EMBL/GenBank/DDBJ databases">
        <title>Whole genome sequence of Oryza granulata.</title>
        <authorList>
            <person name="Li W."/>
        </authorList>
    </citation>
    <scope>NUCLEOTIDE SEQUENCE [LARGE SCALE GENOMIC DNA]</scope>
    <source>
        <strain evidence="2">cv. Menghai</strain>
        <tissue evidence="1">Leaf</tissue>
    </source>
</reference>
<dbReference type="EMBL" id="SPHZ02000001">
    <property type="protein sequence ID" value="KAF0932182.1"/>
    <property type="molecule type" value="Genomic_DNA"/>
</dbReference>
<dbReference type="OrthoDB" id="1681527at2759"/>
<evidence type="ECO:0000313" key="2">
    <source>
        <dbReference type="Proteomes" id="UP000479710"/>
    </source>
</evidence>
<sequence>MPIPSRPPPSQPSIRCFDQSCAAGLVRGPSLSISVAWLGGWGPHKTHGNPRPCRQPQQGERAARCVRSRALHFFLTESRPLDGSGAAVGYGKRSTQGILNDLWNSLARYYLNNFADGTKQDAMDLLQGHYITSVNRDVEGPSKAGLLENYAVGISCVYFSRICPCSTHLVSAALGDKSPSSCSTG</sequence>
<dbReference type="PANTHER" id="PTHR45662">
    <property type="entry name" value="PHOSPHATIDYLINOSITIDE PHOSPHATASE SAC1"/>
    <property type="match status" value="1"/>
</dbReference>
<dbReference type="Proteomes" id="UP000479710">
    <property type="component" value="Unassembled WGS sequence"/>
</dbReference>
<gene>
    <name evidence="1" type="ORF">E2562_008713</name>
</gene>
<accession>A0A6G1F5T9</accession>
<protein>
    <recommendedName>
        <fullName evidence="3">SAC domain-containing protein</fullName>
    </recommendedName>
</protein>
<dbReference type="GO" id="GO:0043812">
    <property type="term" value="F:phosphatidylinositol-4-phosphate phosphatase activity"/>
    <property type="evidence" value="ECO:0007669"/>
    <property type="project" value="TreeGrafter"/>
</dbReference>
<evidence type="ECO:0008006" key="3">
    <source>
        <dbReference type="Google" id="ProtNLM"/>
    </source>
</evidence>
<keyword evidence="2" id="KW-1185">Reference proteome</keyword>
<organism evidence="1 2">
    <name type="scientific">Oryza meyeriana var. granulata</name>
    <dbReference type="NCBI Taxonomy" id="110450"/>
    <lineage>
        <taxon>Eukaryota</taxon>
        <taxon>Viridiplantae</taxon>
        <taxon>Streptophyta</taxon>
        <taxon>Embryophyta</taxon>
        <taxon>Tracheophyta</taxon>
        <taxon>Spermatophyta</taxon>
        <taxon>Magnoliopsida</taxon>
        <taxon>Liliopsida</taxon>
        <taxon>Poales</taxon>
        <taxon>Poaceae</taxon>
        <taxon>BOP clade</taxon>
        <taxon>Oryzoideae</taxon>
        <taxon>Oryzeae</taxon>
        <taxon>Oryzinae</taxon>
        <taxon>Oryza</taxon>
        <taxon>Oryza meyeriana</taxon>
    </lineage>
</organism>
<comment type="caution">
    <text evidence="1">The sequence shown here is derived from an EMBL/GenBank/DDBJ whole genome shotgun (WGS) entry which is preliminary data.</text>
</comment>
<dbReference type="PANTHER" id="PTHR45662:SF2">
    <property type="entry name" value="PHOSPHATIDYLINOSITOL-3-PHOSPHATASE SAC1"/>
    <property type="match status" value="1"/>
</dbReference>
<dbReference type="GO" id="GO:0005783">
    <property type="term" value="C:endoplasmic reticulum"/>
    <property type="evidence" value="ECO:0007669"/>
    <property type="project" value="TreeGrafter"/>
</dbReference>
<dbReference type="AlphaFoldDB" id="A0A6G1F5T9"/>
<dbReference type="GO" id="GO:0046856">
    <property type="term" value="P:phosphatidylinositol dephosphorylation"/>
    <property type="evidence" value="ECO:0007669"/>
    <property type="project" value="TreeGrafter"/>
</dbReference>
<evidence type="ECO:0000313" key="1">
    <source>
        <dbReference type="EMBL" id="KAF0932182.1"/>
    </source>
</evidence>
<name>A0A6G1F5T9_9ORYZ</name>